<dbReference type="AlphaFoldDB" id="A0A1H4G5T7"/>
<keyword evidence="2" id="KW-1003">Cell membrane</keyword>
<evidence type="ECO:0000313" key="7">
    <source>
        <dbReference type="EMBL" id="SEB04651.1"/>
    </source>
</evidence>
<evidence type="ECO:0000313" key="8">
    <source>
        <dbReference type="Proteomes" id="UP000242469"/>
    </source>
</evidence>
<evidence type="ECO:0000256" key="1">
    <source>
        <dbReference type="ARBA" id="ARBA00004533"/>
    </source>
</evidence>
<dbReference type="Pfam" id="PF03279">
    <property type="entry name" value="Lip_A_acyltrans"/>
    <property type="match status" value="1"/>
</dbReference>
<dbReference type="PIRSF" id="PIRSF028561">
    <property type="entry name" value="Ac_Trasf"/>
    <property type="match status" value="1"/>
</dbReference>
<keyword evidence="8" id="KW-1185">Reference proteome</keyword>
<protein>
    <submittedName>
        <fullName evidence="7">Predicted acyltransferase, LPLAT superfamily</fullName>
    </submittedName>
</protein>
<dbReference type="GO" id="GO:0009247">
    <property type="term" value="P:glycolipid biosynthetic process"/>
    <property type="evidence" value="ECO:0007669"/>
    <property type="project" value="UniProtKB-ARBA"/>
</dbReference>
<dbReference type="Proteomes" id="UP000242469">
    <property type="component" value="Unassembled WGS sequence"/>
</dbReference>
<reference evidence="8" key="1">
    <citation type="submission" date="2016-10" db="EMBL/GenBank/DDBJ databases">
        <authorList>
            <person name="Varghese N."/>
            <person name="Submissions S."/>
        </authorList>
    </citation>
    <scope>NUCLEOTIDE SEQUENCE [LARGE SCALE GENOMIC DNA]</scope>
    <source>
        <strain evidence="8">DSM 11526</strain>
    </source>
</reference>
<proteinExistence type="predicted"/>
<dbReference type="GO" id="GO:0005886">
    <property type="term" value="C:plasma membrane"/>
    <property type="evidence" value="ECO:0007669"/>
    <property type="project" value="UniProtKB-SubCell"/>
</dbReference>
<name>A0A1H4G5T7_9GAMM</name>
<organism evidence="7 8">
    <name type="scientific">Marinobacterium iners DSM 11526</name>
    <dbReference type="NCBI Taxonomy" id="1122198"/>
    <lineage>
        <taxon>Bacteria</taxon>
        <taxon>Pseudomonadati</taxon>
        <taxon>Pseudomonadota</taxon>
        <taxon>Gammaproteobacteria</taxon>
        <taxon>Oceanospirillales</taxon>
        <taxon>Oceanospirillaceae</taxon>
        <taxon>Marinobacterium</taxon>
    </lineage>
</organism>
<dbReference type="CDD" id="cd07984">
    <property type="entry name" value="LPLAT_LABLAT-like"/>
    <property type="match status" value="1"/>
</dbReference>
<evidence type="ECO:0000256" key="2">
    <source>
        <dbReference type="ARBA" id="ARBA00022475"/>
    </source>
</evidence>
<keyword evidence="6 7" id="KW-0012">Acyltransferase</keyword>
<dbReference type="OrthoDB" id="9808633at2"/>
<keyword evidence="4 7" id="KW-0808">Transferase</keyword>
<dbReference type="GO" id="GO:0016746">
    <property type="term" value="F:acyltransferase activity"/>
    <property type="evidence" value="ECO:0007669"/>
    <property type="project" value="UniProtKB-KW"/>
</dbReference>
<evidence type="ECO:0000256" key="6">
    <source>
        <dbReference type="ARBA" id="ARBA00023315"/>
    </source>
</evidence>
<sequence length="325" mass="37017">MSEPRKHWAGVGEAGTLLGMKSLLLAYRLFGRTGFRIFLLPVMAYFYLTRTESRRASKAYLRRMLGQLPPEQHTGLTPFRHFWCFGEILLDKLLVWMGHIRHEDVVFATPDAFAEIDRSRSGGIIIVSHLGNTEVCSALAHQLPDIAVTMLVHTRHAEKFNRLMKQANATAAINLMQVTDMSPATAMLLSERVAAGEYIVIAGDRTPVHGGGRTSKVNFLGDEAEFPQGAFILASLLRCPVYLMFCLKESSRYHLYLERFSDQLSWPRKKRNEGLQQAAQDYADRLAEYCRRTPLQWFNFFPFWLADQDENPSPESECSRSNKHS</sequence>
<evidence type="ECO:0000256" key="3">
    <source>
        <dbReference type="ARBA" id="ARBA00022519"/>
    </source>
</evidence>
<dbReference type="PANTHER" id="PTHR30606:SF9">
    <property type="entry name" value="LIPID A BIOSYNTHESIS LAUROYLTRANSFERASE"/>
    <property type="match status" value="1"/>
</dbReference>
<keyword evidence="3" id="KW-0997">Cell inner membrane</keyword>
<dbReference type="STRING" id="1122198.SAMN02745729_11438"/>
<accession>A0A1H4G5T7</accession>
<dbReference type="InterPro" id="IPR014548">
    <property type="entry name" value="Ac_Trasf"/>
</dbReference>
<keyword evidence="5" id="KW-0472">Membrane</keyword>
<evidence type="ECO:0000256" key="5">
    <source>
        <dbReference type="ARBA" id="ARBA00023136"/>
    </source>
</evidence>
<dbReference type="PANTHER" id="PTHR30606">
    <property type="entry name" value="LIPID A BIOSYNTHESIS LAUROYL ACYLTRANSFERASE"/>
    <property type="match status" value="1"/>
</dbReference>
<gene>
    <name evidence="7" type="ORF">SAMN02745729_11438</name>
</gene>
<evidence type="ECO:0000256" key="4">
    <source>
        <dbReference type="ARBA" id="ARBA00022679"/>
    </source>
</evidence>
<dbReference type="RefSeq" id="WP_091827393.1">
    <property type="nucleotide sequence ID" value="NZ_FNRJ01000014.1"/>
</dbReference>
<dbReference type="EMBL" id="FNRJ01000014">
    <property type="protein sequence ID" value="SEB04651.1"/>
    <property type="molecule type" value="Genomic_DNA"/>
</dbReference>
<comment type="subcellular location">
    <subcellularLocation>
        <location evidence="1">Cell inner membrane</location>
    </subcellularLocation>
</comment>
<dbReference type="InterPro" id="IPR004960">
    <property type="entry name" value="LipA_acyltrans"/>
</dbReference>